<reference evidence="8" key="1">
    <citation type="submission" date="2022-12" db="EMBL/GenBank/DDBJ databases">
        <authorList>
            <person name="Petersen C."/>
        </authorList>
    </citation>
    <scope>NUCLEOTIDE SEQUENCE</scope>
    <source>
        <strain evidence="8">IBT 21472</strain>
    </source>
</reference>
<evidence type="ECO:0000256" key="1">
    <source>
        <dbReference type="ARBA" id="ARBA00004874"/>
    </source>
</evidence>
<accession>A0A9W9PP99</accession>
<name>A0A9W9PP99_9EURO</name>
<evidence type="ECO:0000256" key="3">
    <source>
        <dbReference type="ARBA" id="ARBA00013011"/>
    </source>
</evidence>
<feature type="domain" description="6-phosphogluconate dehydrogenase C-terminal" evidence="7">
    <location>
        <begin position="182"/>
        <end position="448"/>
    </location>
</feature>
<dbReference type="Gene3D" id="1.20.5.320">
    <property type="entry name" value="6-Phosphogluconate Dehydrogenase, domain 3"/>
    <property type="match status" value="1"/>
</dbReference>
<reference evidence="8" key="2">
    <citation type="journal article" date="2023" name="IMA Fungus">
        <title>Comparative genomic study of the Penicillium genus elucidates a diverse pangenome and 15 lateral gene transfer events.</title>
        <authorList>
            <person name="Petersen C."/>
            <person name="Sorensen T."/>
            <person name="Nielsen M.R."/>
            <person name="Sondergaard T.E."/>
            <person name="Sorensen J.L."/>
            <person name="Fitzpatrick D.A."/>
            <person name="Frisvad J.C."/>
            <person name="Nielsen K.L."/>
        </authorList>
    </citation>
    <scope>NUCLEOTIDE SEQUENCE</scope>
    <source>
        <strain evidence="8">IBT 21472</strain>
    </source>
</reference>
<gene>
    <name evidence="8" type="ORF">N7476_009944</name>
</gene>
<dbReference type="SMART" id="SM01350">
    <property type="entry name" value="6PGD"/>
    <property type="match status" value="1"/>
</dbReference>
<dbReference type="SUPFAM" id="SSF51735">
    <property type="entry name" value="NAD(P)-binding Rossmann-fold domains"/>
    <property type="match status" value="1"/>
</dbReference>
<dbReference type="PANTHER" id="PTHR11811">
    <property type="entry name" value="6-PHOSPHOGLUCONATE DEHYDROGENASE"/>
    <property type="match status" value="1"/>
</dbReference>
<dbReference type="GO" id="GO:0004616">
    <property type="term" value="F:phosphogluconate dehydrogenase (decarboxylating) activity"/>
    <property type="evidence" value="ECO:0007669"/>
    <property type="project" value="UniProtKB-EC"/>
</dbReference>
<dbReference type="Pfam" id="PF03446">
    <property type="entry name" value="NAD_binding_2"/>
    <property type="match status" value="1"/>
</dbReference>
<dbReference type="InterPro" id="IPR013328">
    <property type="entry name" value="6PGD_dom2"/>
</dbReference>
<dbReference type="Gene3D" id="1.10.1040.10">
    <property type="entry name" value="N-(1-d-carboxylethyl)-l-norvaline Dehydrogenase, domain 2"/>
    <property type="match status" value="1"/>
</dbReference>
<keyword evidence="6" id="KW-0570">Pentose shunt</keyword>
<keyword evidence="4" id="KW-0560">Oxidoreductase</keyword>
<evidence type="ECO:0000256" key="4">
    <source>
        <dbReference type="ARBA" id="ARBA00023002"/>
    </source>
</evidence>
<dbReference type="Gene3D" id="3.40.50.720">
    <property type="entry name" value="NAD(P)-binding Rossmann-like Domain"/>
    <property type="match status" value="1"/>
</dbReference>
<proteinExistence type="inferred from homology"/>
<dbReference type="InterPro" id="IPR008927">
    <property type="entry name" value="6-PGluconate_DH-like_C_sf"/>
</dbReference>
<dbReference type="GO" id="GO:0050661">
    <property type="term" value="F:NADP binding"/>
    <property type="evidence" value="ECO:0007669"/>
    <property type="project" value="InterPro"/>
</dbReference>
<comment type="caution">
    <text evidence="8">The sequence shown here is derived from an EMBL/GenBank/DDBJ whole genome shotgun (WGS) entry which is preliminary data.</text>
</comment>
<protein>
    <recommendedName>
        <fullName evidence="3">phosphogluconate dehydrogenase (NADP(+)-dependent, decarboxylating)</fullName>
        <ecNumber evidence="3">1.1.1.44</ecNumber>
    </recommendedName>
</protein>
<dbReference type="InterPro" id="IPR036291">
    <property type="entry name" value="NAD(P)-bd_dom_sf"/>
</dbReference>
<comment type="pathway">
    <text evidence="1">Carbohydrate degradation; pentose phosphate pathway; D-ribulose 5-phosphate from D-glucose 6-phosphate (oxidative stage): step 3/3.</text>
</comment>
<comment type="similarity">
    <text evidence="2">Belongs to the 6-phosphogluconate dehydrogenase family.</text>
</comment>
<sequence length="450" mass="49264">MPSTNASQPFKHIGVVGAGSMGSMMVLAFAEIGLDVSVWDVEKANIEKIADMSKKATTSKAKVEGFTDLKKFTKNLEGQNIDDRKLFMFSVTHGPPADSILGMLKCDLQKGDIIIDGGNENYRRTERRQKECKAMGVDWIGMGVSGDAKAIALVMPFLEQYAAKAPKDGTPCVTRIGPDGSGNVVKMVHNGTEGGELCKNFLINIGADILRTKKTSEGDEKGEGASMNNGTPLWSLMEAADRHVSCPTLAAVHWMRIASGNRGERQHVAERLKIPAPKPIGSSMDQKTLVEKLRRAVYATFLASFCQGLELIARASEDEGWEINMADCLQIWRAGYIIESEHIADLLQPALAEKPVKNMKVFDSVSQELHSNYEPLKEIVVQGAMTDQYIPSITATLEYLKYEGGVIIPTKFMEAQMDYFGAHGYNKPGIPGEDPGPVKKGPHHYEWKAA</sequence>
<dbReference type="InterPro" id="IPR006114">
    <property type="entry name" value="6PGDH_C"/>
</dbReference>
<dbReference type="GO" id="GO:0006098">
    <property type="term" value="P:pentose-phosphate shunt"/>
    <property type="evidence" value="ECO:0007669"/>
    <property type="project" value="UniProtKB-KW"/>
</dbReference>
<dbReference type="SUPFAM" id="SSF48179">
    <property type="entry name" value="6-phosphogluconate dehydrogenase C-terminal domain-like"/>
    <property type="match status" value="1"/>
</dbReference>
<evidence type="ECO:0000313" key="9">
    <source>
        <dbReference type="Proteomes" id="UP001147746"/>
    </source>
</evidence>
<keyword evidence="5" id="KW-0311">Gluconate utilization</keyword>
<dbReference type="Pfam" id="PF00393">
    <property type="entry name" value="6PGD"/>
    <property type="match status" value="1"/>
</dbReference>
<dbReference type="FunFam" id="3.40.50.720:FF:000634">
    <property type="entry name" value="6-phosphogluconate dehydrogenase, decarboxylating"/>
    <property type="match status" value="1"/>
</dbReference>
<dbReference type="Proteomes" id="UP001147746">
    <property type="component" value="Unassembled WGS sequence"/>
</dbReference>
<dbReference type="InterPro" id="IPR006183">
    <property type="entry name" value="Pgluconate_DH"/>
</dbReference>
<evidence type="ECO:0000313" key="8">
    <source>
        <dbReference type="EMBL" id="KAJ5303145.1"/>
    </source>
</evidence>
<dbReference type="InterPro" id="IPR006115">
    <property type="entry name" value="6PGDH_NADP-bd"/>
</dbReference>
<dbReference type="AlphaFoldDB" id="A0A9W9PP99"/>
<organism evidence="8 9">
    <name type="scientific">Penicillium atrosanguineum</name>
    <dbReference type="NCBI Taxonomy" id="1132637"/>
    <lineage>
        <taxon>Eukaryota</taxon>
        <taxon>Fungi</taxon>
        <taxon>Dikarya</taxon>
        <taxon>Ascomycota</taxon>
        <taxon>Pezizomycotina</taxon>
        <taxon>Eurotiomycetes</taxon>
        <taxon>Eurotiomycetidae</taxon>
        <taxon>Eurotiales</taxon>
        <taxon>Aspergillaceae</taxon>
        <taxon>Penicillium</taxon>
    </lineage>
</organism>
<keyword evidence="9" id="KW-1185">Reference proteome</keyword>
<evidence type="ECO:0000259" key="7">
    <source>
        <dbReference type="SMART" id="SM01350"/>
    </source>
</evidence>
<evidence type="ECO:0000256" key="2">
    <source>
        <dbReference type="ARBA" id="ARBA00008419"/>
    </source>
</evidence>
<dbReference type="GO" id="GO:0019521">
    <property type="term" value="P:D-gluconate metabolic process"/>
    <property type="evidence" value="ECO:0007669"/>
    <property type="project" value="UniProtKB-KW"/>
</dbReference>
<dbReference type="PRINTS" id="PR00076">
    <property type="entry name" value="6PGDHDRGNASE"/>
</dbReference>
<evidence type="ECO:0000256" key="6">
    <source>
        <dbReference type="ARBA" id="ARBA00023126"/>
    </source>
</evidence>
<dbReference type="EMBL" id="JAPZBO010000009">
    <property type="protein sequence ID" value="KAJ5303145.1"/>
    <property type="molecule type" value="Genomic_DNA"/>
</dbReference>
<evidence type="ECO:0000256" key="5">
    <source>
        <dbReference type="ARBA" id="ARBA00023064"/>
    </source>
</evidence>
<dbReference type="OrthoDB" id="434986at2759"/>
<dbReference type="EC" id="1.1.1.44" evidence="3"/>